<gene>
    <name evidence="3" type="ORF">EV675_5618</name>
</gene>
<dbReference type="PANTHER" id="PTHR42928">
    <property type="entry name" value="TRICARBOXYLATE-BINDING PROTEIN"/>
    <property type="match status" value="1"/>
</dbReference>
<sequence>MPLHPRFLATALALATVLAAAPQGATAQSYPTRPVRIIVPHGAGSSPDTITRLLAQHLGERLGQPFVVENRAGAGGTIGLGAAARAPADGYTLTVGHIGTLTINPNVYSKLPYDPVKDFAPIMLSARTPLLVVVSAESPYKSIADVIAAAKADPGKLTFSSAGNGTASHMSGEYFKTLAGISITHVPFKTAPEALTGVASGAVTLTFGGQPPAWPMVKAGKLRALALTSDQRVAEFPETPVVAETLPGYEMFDWNGFMAPAGTPPAIVATLHKAIAAILAEPDVVRQLRGQGLLPMPNTPGQFARFIDAERGKWARVAKEVKIQLD</sequence>
<comment type="caution">
    <text evidence="3">The sequence shown here is derived from an EMBL/GenBank/DDBJ whole genome shotgun (WGS) entry which is preliminary data.</text>
</comment>
<dbReference type="Proteomes" id="UP000292445">
    <property type="component" value="Unassembled WGS sequence"/>
</dbReference>
<keyword evidence="4" id="KW-1185">Reference proteome</keyword>
<dbReference type="Gene3D" id="3.40.190.10">
    <property type="entry name" value="Periplasmic binding protein-like II"/>
    <property type="match status" value="1"/>
</dbReference>
<evidence type="ECO:0000313" key="4">
    <source>
        <dbReference type="Proteomes" id="UP000292445"/>
    </source>
</evidence>
<evidence type="ECO:0000256" key="2">
    <source>
        <dbReference type="SAM" id="SignalP"/>
    </source>
</evidence>
<organism evidence="3 4">
    <name type="scientific">Pigmentiphaga kullae</name>
    <dbReference type="NCBI Taxonomy" id="151784"/>
    <lineage>
        <taxon>Bacteria</taxon>
        <taxon>Pseudomonadati</taxon>
        <taxon>Pseudomonadota</taxon>
        <taxon>Betaproteobacteria</taxon>
        <taxon>Burkholderiales</taxon>
        <taxon>Alcaligenaceae</taxon>
        <taxon>Pigmentiphaga</taxon>
    </lineage>
</organism>
<reference evidence="3 4" key="1">
    <citation type="submission" date="2019-02" db="EMBL/GenBank/DDBJ databases">
        <title>Genomic Encyclopedia of Type Strains, Phase IV (KMG-IV): sequencing the most valuable type-strain genomes for metagenomic binning, comparative biology and taxonomic classification.</title>
        <authorList>
            <person name="Goeker M."/>
        </authorList>
    </citation>
    <scope>NUCLEOTIDE SEQUENCE [LARGE SCALE GENOMIC DNA]</scope>
    <source>
        <strain evidence="3 4">K24</strain>
    </source>
</reference>
<comment type="similarity">
    <text evidence="1">Belongs to the UPF0065 (bug) family.</text>
</comment>
<keyword evidence="2" id="KW-0732">Signal</keyword>
<accession>A0A4Q7NAN4</accession>
<dbReference type="EMBL" id="SGXC01000003">
    <property type="protein sequence ID" value="RZS78961.1"/>
    <property type="molecule type" value="Genomic_DNA"/>
</dbReference>
<dbReference type="Pfam" id="PF03401">
    <property type="entry name" value="TctC"/>
    <property type="match status" value="1"/>
</dbReference>
<evidence type="ECO:0000256" key="1">
    <source>
        <dbReference type="ARBA" id="ARBA00006987"/>
    </source>
</evidence>
<protein>
    <submittedName>
        <fullName evidence="3">Tripartite-type tricarboxylate transporter receptor subunit TctC</fullName>
    </submittedName>
</protein>
<dbReference type="InterPro" id="IPR042100">
    <property type="entry name" value="Bug_dom1"/>
</dbReference>
<dbReference type="RefSeq" id="WP_165404806.1">
    <property type="nucleotide sequence ID" value="NZ_SGXC01000003.1"/>
</dbReference>
<dbReference type="AlphaFoldDB" id="A0A4Q7NAN4"/>
<proteinExistence type="inferred from homology"/>
<dbReference type="InterPro" id="IPR005064">
    <property type="entry name" value="BUG"/>
</dbReference>
<keyword evidence="3" id="KW-0675">Receptor</keyword>
<dbReference type="Gene3D" id="3.40.190.150">
    <property type="entry name" value="Bordetella uptake gene, domain 1"/>
    <property type="match status" value="1"/>
</dbReference>
<name>A0A4Q7NAN4_9BURK</name>
<feature type="chain" id="PRO_5020377633" evidence="2">
    <location>
        <begin position="28"/>
        <end position="326"/>
    </location>
</feature>
<dbReference type="PIRSF" id="PIRSF017082">
    <property type="entry name" value="YflP"/>
    <property type="match status" value="1"/>
</dbReference>
<dbReference type="PANTHER" id="PTHR42928:SF5">
    <property type="entry name" value="BLR1237 PROTEIN"/>
    <property type="match status" value="1"/>
</dbReference>
<evidence type="ECO:0000313" key="3">
    <source>
        <dbReference type="EMBL" id="RZS78961.1"/>
    </source>
</evidence>
<dbReference type="CDD" id="cd13578">
    <property type="entry name" value="PBP2_Bug27"/>
    <property type="match status" value="1"/>
</dbReference>
<dbReference type="SUPFAM" id="SSF53850">
    <property type="entry name" value="Periplasmic binding protein-like II"/>
    <property type="match status" value="1"/>
</dbReference>
<feature type="signal peptide" evidence="2">
    <location>
        <begin position="1"/>
        <end position="27"/>
    </location>
</feature>